<dbReference type="RefSeq" id="WP_232839829.1">
    <property type="nucleotide sequence ID" value="NZ_JBEXKW010000044.1"/>
</dbReference>
<organism evidence="1 2">
    <name type="scientific">Nocardia aurea</name>
    <dbReference type="NCBI Taxonomy" id="2144174"/>
    <lineage>
        <taxon>Bacteria</taxon>
        <taxon>Bacillati</taxon>
        <taxon>Actinomycetota</taxon>
        <taxon>Actinomycetes</taxon>
        <taxon>Mycobacteriales</taxon>
        <taxon>Nocardiaceae</taxon>
        <taxon>Nocardia</taxon>
    </lineage>
</organism>
<evidence type="ECO:0000313" key="2">
    <source>
        <dbReference type="Proteomes" id="UP001551695"/>
    </source>
</evidence>
<dbReference type="Proteomes" id="UP001551695">
    <property type="component" value="Unassembled WGS sequence"/>
</dbReference>
<accession>A0ABV3FQQ1</accession>
<dbReference type="InterPro" id="IPR020835">
    <property type="entry name" value="Catalase_sf"/>
</dbReference>
<comment type="caution">
    <text evidence="1">The sequence shown here is derived from an EMBL/GenBank/DDBJ whole genome shotgun (WGS) entry which is preliminary data.</text>
</comment>
<dbReference type="EMBL" id="JBFAKC010000004">
    <property type="protein sequence ID" value="MEV0707741.1"/>
    <property type="molecule type" value="Genomic_DNA"/>
</dbReference>
<sequence length="225" mass="24558">MTDLTSTVVKSVFDAGARVRHARVFHPRGIKLAGRFHADTEFEPWFGTGERAVIARLSKGIGTPGAVPDVMGLAFRVLDRDENPWDFALATTGTGTVGRFVITAARGWSSARYGSLLPYRFGDAGLTWLFAEPAVPQPGSASLQAMSEHLRDHDVRFEITASGLGAAPRRVGELTLHHADAHEHRTDFFDPILNHPGDIALEPGVVSRLREFAYEGSREGRGEQN</sequence>
<evidence type="ECO:0000313" key="1">
    <source>
        <dbReference type="EMBL" id="MEV0707741.1"/>
    </source>
</evidence>
<proteinExistence type="predicted"/>
<reference evidence="1 2" key="1">
    <citation type="submission" date="2024-06" db="EMBL/GenBank/DDBJ databases">
        <title>The Natural Products Discovery Center: Release of the First 8490 Sequenced Strains for Exploring Actinobacteria Biosynthetic Diversity.</title>
        <authorList>
            <person name="Kalkreuter E."/>
            <person name="Kautsar S.A."/>
            <person name="Yang D."/>
            <person name="Bader C.D."/>
            <person name="Teijaro C.N."/>
            <person name="Fluegel L."/>
            <person name="Davis C.M."/>
            <person name="Simpson J.R."/>
            <person name="Lauterbach L."/>
            <person name="Steele A.D."/>
            <person name="Gui C."/>
            <person name="Meng S."/>
            <person name="Li G."/>
            <person name="Viehrig K."/>
            <person name="Ye F."/>
            <person name="Su P."/>
            <person name="Kiefer A.F."/>
            <person name="Nichols A."/>
            <person name="Cepeda A.J."/>
            <person name="Yan W."/>
            <person name="Fan B."/>
            <person name="Jiang Y."/>
            <person name="Adhikari A."/>
            <person name="Zheng C.-J."/>
            <person name="Schuster L."/>
            <person name="Cowan T.M."/>
            <person name="Smanski M.J."/>
            <person name="Chevrette M.G."/>
            <person name="De Carvalho L.P.S."/>
            <person name="Shen B."/>
        </authorList>
    </citation>
    <scope>NUCLEOTIDE SEQUENCE [LARGE SCALE GENOMIC DNA]</scope>
    <source>
        <strain evidence="1 2">NPDC050403</strain>
    </source>
</reference>
<dbReference type="SUPFAM" id="SSF56634">
    <property type="entry name" value="Heme-dependent catalase-like"/>
    <property type="match status" value="1"/>
</dbReference>
<name>A0ABV3FQQ1_9NOCA</name>
<gene>
    <name evidence="1" type="ORF">AB0I48_09280</name>
</gene>
<keyword evidence="2" id="KW-1185">Reference proteome</keyword>
<protein>
    <submittedName>
        <fullName evidence="1">Phosphodiesterase</fullName>
    </submittedName>
</protein>